<evidence type="ECO:0000313" key="18">
    <source>
        <dbReference type="Proteomes" id="UP000077202"/>
    </source>
</evidence>
<keyword evidence="11" id="KW-0862">Zinc</keyword>
<keyword evidence="8" id="KW-0732">Signal</keyword>
<protein>
    <recommendedName>
        <fullName evidence="4">RING-type E3 ubiquitin transferase</fullName>
        <ecNumber evidence="4">2.3.2.27</ecNumber>
    </recommendedName>
</protein>
<evidence type="ECO:0000256" key="9">
    <source>
        <dbReference type="ARBA" id="ARBA00022771"/>
    </source>
</evidence>
<evidence type="ECO:0000313" key="17">
    <source>
        <dbReference type="EMBL" id="OAE18794.1"/>
    </source>
</evidence>
<proteinExistence type="predicted"/>
<accession>A0A176VD48</accession>
<keyword evidence="13 15" id="KW-0472">Membrane</keyword>
<dbReference type="GO" id="GO:0008270">
    <property type="term" value="F:zinc ion binding"/>
    <property type="evidence" value="ECO:0007669"/>
    <property type="project" value="UniProtKB-KW"/>
</dbReference>
<evidence type="ECO:0000256" key="3">
    <source>
        <dbReference type="ARBA" id="ARBA00004906"/>
    </source>
</evidence>
<feature type="compositionally biased region" description="Low complexity" evidence="14">
    <location>
        <begin position="878"/>
        <end position="891"/>
    </location>
</feature>
<keyword evidence="5" id="KW-0808">Transferase</keyword>
<feature type="transmembrane region" description="Helical" evidence="15">
    <location>
        <begin position="543"/>
        <end position="563"/>
    </location>
</feature>
<gene>
    <name evidence="17" type="ORF">AXG93_2396s1470</name>
</gene>
<evidence type="ECO:0000256" key="13">
    <source>
        <dbReference type="ARBA" id="ARBA00023136"/>
    </source>
</evidence>
<evidence type="ECO:0000256" key="5">
    <source>
        <dbReference type="ARBA" id="ARBA00022679"/>
    </source>
</evidence>
<keyword evidence="9" id="KW-0863">Zinc-finger</keyword>
<feature type="region of interest" description="Disordered" evidence="14">
    <location>
        <begin position="870"/>
        <end position="891"/>
    </location>
</feature>
<feature type="transmembrane region" description="Helical" evidence="15">
    <location>
        <begin position="459"/>
        <end position="478"/>
    </location>
</feature>
<comment type="pathway">
    <text evidence="3">Protein modification; protein ubiquitination.</text>
</comment>
<keyword evidence="12 15" id="KW-1133">Transmembrane helix</keyword>
<dbReference type="GO" id="GO:0012505">
    <property type="term" value="C:endomembrane system"/>
    <property type="evidence" value="ECO:0007669"/>
    <property type="project" value="UniProtKB-SubCell"/>
</dbReference>
<dbReference type="EC" id="2.3.2.27" evidence="4"/>
<keyword evidence="6 15" id="KW-0812">Transmembrane</keyword>
<evidence type="ECO:0000256" key="6">
    <source>
        <dbReference type="ARBA" id="ARBA00022692"/>
    </source>
</evidence>
<evidence type="ECO:0000256" key="14">
    <source>
        <dbReference type="SAM" id="MobiDB-lite"/>
    </source>
</evidence>
<feature type="transmembrane region" description="Helical" evidence="15">
    <location>
        <begin position="65"/>
        <end position="87"/>
    </location>
</feature>
<evidence type="ECO:0000256" key="15">
    <source>
        <dbReference type="SAM" id="Phobius"/>
    </source>
</evidence>
<evidence type="ECO:0000256" key="7">
    <source>
        <dbReference type="ARBA" id="ARBA00022723"/>
    </source>
</evidence>
<evidence type="ECO:0000256" key="2">
    <source>
        <dbReference type="ARBA" id="ARBA00004127"/>
    </source>
</evidence>
<evidence type="ECO:0000256" key="8">
    <source>
        <dbReference type="ARBA" id="ARBA00022729"/>
    </source>
</evidence>
<feature type="transmembrane region" description="Helical" evidence="15">
    <location>
        <begin position="484"/>
        <end position="503"/>
    </location>
</feature>
<dbReference type="PANTHER" id="PTHR22763:SF162">
    <property type="entry name" value="TRANSMEMBRANE E3 UBIQUITIN-PROTEIN LIGASE 1"/>
    <property type="match status" value="1"/>
</dbReference>
<dbReference type="GO" id="GO:0061630">
    <property type="term" value="F:ubiquitin protein ligase activity"/>
    <property type="evidence" value="ECO:0007669"/>
    <property type="project" value="UniProtKB-EC"/>
</dbReference>
<dbReference type="GO" id="GO:0043161">
    <property type="term" value="P:proteasome-mediated ubiquitin-dependent protein catabolic process"/>
    <property type="evidence" value="ECO:0007669"/>
    <property type="project" value="TreeGrafter"/>
</dbReference>
<evidence type="ECO:0000256" key="12">
    <source>
        <dbReference type="ARBA" id="ARBA00022989"/>
    </source>
</evidence>
<comment type="subcellular location">
    <subcellularLocation>
        <location evidence="2">Endomembrane system</location>
        <topology evidence="2">Multi-pass membrane protein</topology>
    </subcellularLocation>
</comment>
<evidence type="ECO:0000256" key="4">
    <source>
        <dbReference type="ARBA" id="ARBA00012483"/>
    </source>
</evidence>
<feature type="domain" description="SWEET-like" evidence="16">
    <location>
        <begin position="379"/>
        <end position="576"/>
    </location>
</feature>
<dbReference type="Proteomes" id="UP000077202">
    <property type="component" value="Unassembled WGS sequence"/>
</dbReference>
<evidence type="ECO:0000256" key="1">
    <source>
        <dbReference type="ARBA" id="ARBA00000900"/>
    </source>
</evidence>
<keyword evidence="10" id="KW-0833">Ubl conjugation pathway</keyword>
<comment type="catalytic activity">
    <reaction evidence="1">
        <text>S-ubiquitinyl-[E2 ubiquitin-conjugating enzyme]-L-cysteine + [acceptor protein]-L-lysine = [E2 ubiquitin-conjugating enzyme]-L-cysteine + N(6)-ubiquitinyl-[acceptor protein]-L-lysine.</text>
        <dbReference type="EC" id="2.3.2.27"/>
    </reaction>
</comment>
<name>A0A176VD48_MARPO</name>
<keyword evidence="7" id="KW-0479">Metal-binding</keyword>
<evidence type="ECO:0000256" key="10">
    <source>
        <dbReference type="ARBA" id="ARBA00022786"/>
    </source>
</evidence>
<comment type="caution">
    <text evidence="17">The sequence shown here is derived from an EMBL/GenBank/DDBJ whole genome shotgun (WGS) entry which is preliminary data.</text>
</comment>
<dbReference type="EMBL" id="LVLJ01004011">
    <property type="protein sequence ID" value="OAE18794.1"/>
    <property type="molecule type" value="Genomic_DNA"/>
</dbReference>
<organism evidence="17 18">
    <name type="scientific">Marchantia polymorpha subsp. ruderalis</name>
    <dbReference type="NCBI Taxonomy" id="1480154"/>
    <lineage>
        <taxon>Eukaryota</taxon>
        <taxon>Viridiplantae</taxon>
        <taxon>Streptophyta</taxon>
        <taxon>Embryophyta</taxon>
        <taxon>Marchantiophyta</taxon>
        <taxon>Marchantiopsida</taxon>
        <taxon>Marchantiidae</taxon>
        <taxon>Marchantiales</taxon>
        <taxon>Marchantiaceae</taxon>
        <taxon>Marchantia</taxon>
    </lineage>
</organism>
<feature type="transmembrane region" description="Helical" evidence="15">
    <location>
        <begin position="416"/>
        <end position="438"/>
    </location>
</feature>
<dbReference type="Pfam" id="PF11145">
    <property type="entry name" value="DUF2921"/>
    <property type="match status" value="1"/>
</dbReference>
<keyword evidence="18" id="KW-1185">Reference proteome</keyword>
<evidence type="ECO:0000256" key="11">
    <source>
        <dbReference type="ARBA" id="ARBA00022833"/>
    </source>
</evidence>
<dbReference type="AlphaFoldDB" id="A0A176VD48"/>
<dbReference type="InterPro" id="IPR050731">
    <property type="entry name" value="HRD1_E3_ubiq-ligases"/>
</dbReference>
<evidence type="ECO:0000259" key="16">
    <source>
        <dbReference type="Pfam" id="PF11145"/>
    </source>
</evidence>
<sequence>MRRNFVNISQGEEKGRPGNMLPFVSSILLLVRKLPEWVSRPGNSRASTELGNRFCLCVPGCKRRAMIAGALAWVVLVCVLLESTVAVRPLKEKGLGIEHSPLLDQNQLRSSKTSKPMQKHGIESVDLWTGWLVADGSGGMGPYPMLNISGTYKGTWLVRNITARFSDFRMTTGNIIFELTSSPTDLRGVHYVQGEVVLQDGTYRSDGDLQMKMEGVALDSDLKVADDLSQASPYHLIAFTSKEGPWHVKLPTEEGNISKKSVFVIGIDLGMFSSQVLQDSSRDRVRRNGRSSNNFVSSASMAEMGKHCKIQMVTQISAVVSDYKSGEREHQVCEMQGLMEGPMIDDDGECFSPLTVNATSVNVEVYYNKAVNYTLMVTFGAAKVSLLMIGQQAIMDAYLCLLHLTAGILVESLFNAFATAAFFKFVIFSIFEMRYLLAIWKARRPVNSGEGWEAMRRELSVLYSRFYGFLLGGILIMYELHSMLRYILILFYSFWIPQIVANVVRDSRKPLHPHYILGMTVTRLAIPLYTFGCPNNFMRVETSFSWCIGLIAFMFSQAAVLLLQHYMGARCFIPRQCLPEKYCYYRRVDRSSLAPGGEDEILVVDCVICMAAVDMAGRSTECMAAYSGGWTSRWSARLVDDPCLLCKDTICVIMGETEFCNAHKLSPVLTRWQKSELPNECGIRTVASIGSPALQVVSASEECVGKDKLNKGRRPTDGRSLNYHHTRKHAKDIEPHYITTISCSRLHDIALNPWHSTNVPGYAIAASTFQLFEHLRESRPNAWQRRTSRAAEDRLFQMMRRRPTGNNSLNYHHSRKHAKDIEPHSFKILKCGRQHHLPTQQWNASYQPDFKAATSVHRLFENIRERKLKPRNRLVKKSSPAATARAPSPEL</sequence>
<reference evidence="17" key="1">
    <citation type="submission" date="2016-03" db="EMBL/GenBank/DDBJ databases">
        <title>Mechanisms controlling the formation of the plant cell surface in tip-growing cells are functionally conserved among land plants.</title>
        <authorList>
            <person name="Honkanen S."/>
            <person name="Jones V.A."/>
            <person name="Morieri G."/>
            <person name="Champion C."/>
            <person name="Hetherington A.J."/>
            <person name="Kelly S."/>
            <person name="Saint-Marcoux D."/>
            <person name="Proust H."/>
            <person name="Prescott H."/>
            <person name="Dolan L."/>
        </authorList>
    </citation>
    <scope>NUCLEOTIDE SEQUENCE [LARGE SCALE GENOMIC DNA]</scope>
    <source>
        <tissue evidence="17">Whole gametophyte</tissue>
    </source>
</reference>
<dbReference type="InterPro" id="IPR021319">
    <property type="entry name" value="DUF2921"/>
</dbReference>
<dbReference type="PANTHER" id="PTHR22763">
    <property type="entry name" value="RING ZINC FINGER PROTEIN"/>
    <property type="match status" value="1"/>
</dbReference>